<gene>
    <name evidence="12" type="ORF">JBF11_03765</name>
</gene>
<evidence type="ECO:0000256" key="2">
    <source>
        <dbReference type="ARBA" id="ARBA00004162"/>
    </source>
</evidence>
<dbReference type="RefSeq" id="WP_334316048.1">
    <property type="nucleotide sequence ID" value="NZ_CP065938.1"/>
</dbReference>
<feature type="compositionally biased region" description="Polar residues" evidence="11">
    <location>
        <begin position="1"/>
        <end position="13"/>
    </location>
</feature>
<comment type="similarity">
    <text evidence="3 10">Belongs to the FliL family.</text>
</comment>
<feature type="transmembrane region" description="Helical" evidence="10">
    <location>
        <begin position="92"/>
        <end position="112"/>
    </location>
</feature>
<keyword evidence="8 10" id="KW-1133">Transmembrane helix</keyword>
<dbReference type="PANTHER" id="PTHR35091:SF2">
    <property type="entry name" value="FLAGELLAR PROTEIN FLIL"/>
    <property type="match status" value="1"/>
</dbReference>
<dbReference type="Pfam" id="PF03748">
    <property type="entry name" value="FliL"/>
    <property type="match status" value="1"/>
</dbReference>
<dbReference type="EMBL" id="CP065938">
    <property type="protein sequence ID" value="UWX06440.1"/>
    <property type="molecule type" value="Genomic_DNA"/>
</dbReference>
<evidence type="ECO:0000256" key="9">
    <source>
        <dbReference type="ARBA" id="ARBA00023136"/>
    </source>
</evidence>
<evidence type="ECO:0000256" key="8">
    <source>
        <dbReference type="ARBA" id="ARBA00022989"/>
    </source>
</evidence>
<evidence type="ECO:0000256" key="3">
    <source>
        <dbReference type="ARBA" id="ARBA00008281"/>
    </source>
</evidence>
<organism evidence="12 13">
    <name type="scientific">Taurinivorans muris</name>
    <dbReference type="NCBI Taxonomy" id="2787751"/>
    <lineage>
        <taxon>Bacteria</taxon>
        <taxon>Pseudomonadati</taxon>
        <taxon>Thermodesulfobacteriota</taxon>
        <taxon>Desulfovibrionia</taxon>
        <taxon>Desulfovibrionales</taxon>
        <taxon>Desulfovibrionaceae</taxon>
        <taxon>Taurinivorans</taxon>
    </lineage>
</organism>
<name>A0ABY5Y2L9_9BACT</name>
<comment type="subcellular location">
    <subcellularLocation>
        <location evidence="2">Cell membrane</location>
        <topology evidence="2">Single-pass membrane protein</topology>
    </subcellularLocation>
</comment>
<dbReference type="InterPro" id="IPR005503">
    <property type="entry name" value="FliL"/>
</dbReference>
<evidence type="ECO:0000256" key="11">
    <source>
        <dbReference type="SAM" id="MobiDB-lite"/>
    </source>
</evidence>
<keyword evidence="13" id="KW-1185">Reference proteome</keyword>
<evidence type="ECO:0000256" key="10">
    <source>
        <dbReference type="RuleBase" id="RU364125"/>
    </source>
</evidence>
<evidence type="ECO:0000313" key="12">
    <source>
        <dbReference type="EMBL" id="UWX06440.1"/>
    </source>
</evidence>
<feature type="compositionally biased region" description="Basic and acidic residues" evidence="11">
    <location>
        <begin position="65"/>
        <end position="83"/>
    </location>
</feature>
<keyword evidence="12" id="KW-0969">Cilium</keyword>
<accession>A0ABY5Y2L9</accession>
<evidence type="ECO:0000256" key="5">
    <source>
        <dbReference type="ARBA" id="ARBA00022500"/>
    </source>
</evidence>
<keyword evidence="9 10" id="KW-0472">Membrane</keyword>
<evidence type="ECO:0000256" key="6">
    <source>
        <dbReference type="ARBA" id="ARBA00022692"/>
    </source>
</evidence>
<keyword evidence="5 10" id="KW-0145">Chemotaxis</keyword>
<evidence type="ECO:0000256" key="4">
    <source>
        <dbReference type="ARBA" id="ARBA00022475"/>
    </source>
</evidence>
<keyword evidence="12" id="KW-0282">Flagellum</keyword>
<dbReference type="Proteomes" id="UP001058120">
    <property type="component" value="Chromosome"/>
</dbReference>
<reference evidence="12" key="1">
    <citation type="submission" date="2020-12" db="EMBL/GenBank/DDBJ databases">
        <title>Taurinivorans muris gen. nov., sp. nov., fundamental and realized metabolic niche of a ubiquitous sulfidogenic bacterium in the murine intestine.</title>
        <authorList>
            <person name="Ye H."/>
            <person name="Hanson B.T."/>
            <person name="Loy A."/>
        </authorList>
    </citation>
    <scope>NUCLEOTIDE SEQUENCE</scope>
    <source>
        <strain evidence="12">LT0009</strain>
    </source>
</reference>
<evidence type="ECO:0000256" key="1">
    <source>
        <dbReference type="ARBA" id="ARBA00002254"/>
    </source>
</evidence>
<sequence>MSQTQEKVTQKIESASDENLPVSAEPNAPAEKGKEFLDLAKNKVELDLEDAPFLNEEPEEQEQVAEEKAEQAAESKSDKKQEEVKPKSKKKLFLIGGGVAVLLLAVIGFFVYDTLFTEEPILQNVIVISSPEVRTPPKVHEFKLDPFVVQCVDSSGKIHFLKGSFILSTRNFEVFHEISNNQKVLRDAIYYYLEIQDPEILLNSINHQQIKKGLLDTVNKYIMNGSVDDLFIDSLLVF</sequence>
<evidence type="ECO:0000313" key="13">
    <source>
        <dbReference type="Proteomes" id="UP001058120"/>
    </source>
</evidence>
<keyword evidence="4 10" id="KW-1003">Cell membrane</keyword>
<evidence type="ECO:0000256" key="7">
    <source>
        <dbReference type="ARBA" id="ARBA00022779"/>
    </source>
</evidence>
<dbReference type="PANTHER" id="PTHR35091">
    <property type="entry name" value="FLAGELLAR PROTEIN FLIL"/>
    <property type="match status" value="1"/>
</dbReference>
<feature type="region of interest" description="Disordered" evidence="11">
    <location>
        <begin position="48"/>
        <end position="83"/>
    </location>
</feature>
<keyword evidence="7 10" id="KW-0283">Flagellar rotation</keyword>
<protein>
    <recommendedName>
        <fullName evidence="10">Flagellar protein FliL</fullName>
    </recommendedName>
</protein>
<comment type="function">
    <text evidence="1 10">Controls the rotational direction of flagella during chemotaxis.</text>
</comment>
<proteinExistence type="inferred from homology"/>
<feature type="region of interest" description="Disordered" evidence="11">
    <location>
        <begin position="1"/>
        <end position="32"/>
    </location>
</feature>
<keyword evidence="12" id="KW-0966">Cell projection</keyword>
<keyword evidence="6 10" id="KW-0812">Transmembrane</keyword>